<evidence type="ECO:0000256" key="10">
    <source>
        <dbReference type="SAM" id="Phobius"/>
    </source>
</evidence>
<accession>A0A7S3L9L2</accession>
<protein>
    <recommendedName>
        <fullName evidence="14">Cation efflux protein cytoplasmic domain-containing protein</fullName>
    </recommendedName>
</protein>
<evidence type="ECO:0000256" key="1">
    <source>
        <dbReference type="ARBA" id="ARBA00004141"/>
    </source>
</evidence>
<dbReference type="EMBL" id="HBIM01011089">
    <property type="protein sequence ID" value="CAE0411928.1"/>
    <property type="molecule type" value="Transcribed_RNA"/>
</dbReference>
<dbReference type="InterPro" id="IPR002524">
    <property type="entry name" value="Cation_efflux"/>
</dbReference>
<dbReference type="SUPFAM" id="SSF160240">
    <property type="entry name" value="Cation efflux protein cytoplasmic domain-like"/>
    <property type="match status" value="1"/>
</dbReference>
<feature type="domain" description="Cation efflux protein transmembrane" evidence="11">
    <location>
        <begin position="92"/>
        <end position="392"/>
    </location>
</feature>
<feature type="domain" description="Cation efflux protein cytoplasmic" evidence="12">
    <location>
        <begin position="396"/>
        <end position="464"/>
    </location>
</feature>
<keyword evidence="8 10" id="KW-0472">Membrane</keyword>
<evidence type="ECO:0000256" key="9">
    <source>
        <dbReference type="SAM" id="MobiDB-lite"/>
    </source>
</evidence>
<organism evidence="13">
    <name type="scientific">Amphora coffeiformis</name>
    <dbReference type="NCBI Taxonomy" id="265554"/>
    <lineage>
        <taxon>Eukaryota</taxon>
        <taxon>Sar</taxon>
        <taxon>Stramenopiles</taxon>
        <taxon>Ochrophyta</taxon>
        <taxon>Bacillariophyta</taxon>
        <taxon>Bacillariophyceae</taxon>
        <taxon>Bacillariophycidae</taxon>
        <taxon>Thalassiophysales</taxon>
        <taxon>Catenulaceae</taxon>
        <taxon>Amphora</taxon>
    </lineage>
</organism>
<keyword evidence="3" id="KW-0813">Transport</keyword>
<evidence type="ECO:0000256" key="4">
    <source>
        <dbReference type="ARBA" id="ARBA00022692"/>
    </source>
</evidence>
<dbReference type="AlphaFoldDB" id="A0A7S3L9L2"/>
<dbReference type="Pfam" id="PF01545">
    <property type="entry name" value="Cation_efflux"/>
    <property type="match status" value="1"/>
</dbReference>
<dbReference type="NCBIfam" id="TIGR01297">
    <property type="entry name" value="CDF"/>
    <property type="match status" value="1"/>
</dbReference>
<evidence type="ECO:0000256" key="6">
    <source>
        <dbReference type="ARBA" id="ARBA00022989"/>
    </source>
</evidence>
<comment type="similarity">
    <text evidence="2">Belongs to the cation diffusion facilitator (CDF) transporter (TC 2.A.4) family. SLC30A subfamily.</text>
</comment>
<keyword evidence="7" id="KW-0406">Ion transport</keyword>
<dbReference type="InterPro" id="IPR036837">
    <property type="entry name" value="Cation_efflux_CTD_sf"/>
</dbReference>
<keyword evidence="5" id="KW-0862">Zinc</keyword>
<dbReference type="GO" id="GO:0005385">
    <property type="term" value="F:zinc ion transmembrane transporter activity"/>
    <property type="evidence" value="ECO:0007669"/>
    <property type="project" value="TreeGrafter"/>
</dbReference>
<gene>
    <name evidence="13" type="ORF">ACOF00016_LOCUS9211</name>
</gene>
<proteinExistence type="inferred from homology"/>
<feature type="compositionally biased region" description="Basic and acidic residues" evidence="9">
    <location>
        <begin position="264"/>
        <end position="280"/>
    </location>
</feature>
<keyword evidence="6 10" id="KW-1133">Transmembrane helix</keyword>
<evidence type="ECO:0000259" key="12">
    <source>
        <dbReference type="Pfam" id="PF16916"/>
    </source>
</evidence>
<keyword evidence="4 10" id="KW-0812">Transmembrane</keyword>
<reference evidence="13" key="1">
    <citation type="submission" date="2021-01" db="EMBL/GenBank/DDBJ databases">
        <authorList>
            <person name="Corre E."/>
            <person name="Pelletier E."/>
            <person name="Niang G."/>
            <person name="Scheremetjew M."/>
            <person name="Finn R."/>
            <person name="Kale V."/>
            <person name="Holt S."/>
            <person name="Cochrane G."/>
            <person name="Meng A."/>
            <person name="Brown T."/>
            <person name="Cohen L."/>
        </authorList>
    </citation>
    <scope>NUCLEOTIDE SEQUENCE</scope>
    <source>
        <strain evidence="13">CCMP127</strain>
    </source>
</reference>
<keyword evidence="5" id="KW-0864">Zinc transport</keyword>
<feature type="region of interest" description="Disordered" evidence="9">
    <location>
        <begin position="229"/>
        <end position="318"/>
    </location>
</feature>
<evidence type="ECO:0000313" key="13">
    <source>
        <dbReference type="EMBL" id="CAE0411928.1"/>
    </source>
</evidence>
<feature type="compositionally biased region" description="Basic and acidic residues" evidence="9">
    <location>
        <begin position="293"/>
        <end position="318"/>
    </location>
</feature>
<feature type="transmembrane region" description="Helical" evidence="10">
    <location>
        <begin position="363"/>
        <end position="384"/>
    </location>
</feature>
<comment type="subcellular location">
    <subcellularLocation>
        <location evidence="1">Membrane</location>
        <topology evidence="1">Multi-pass membrane protein</topology>
    </subcellularLocation>
</comment>
<dbReference type="Gene3D" id="1.20.1510.10">
    <property type="entry name" value="Cation efflux protein transmembrane domain"/>
    <property type="match status" value="1"/>
</dbReference>
<feature type="transmembrane region" description="Helical" evidence="10">
    <location>
        <begin position="199"/>
        <end position="219"/>
    </location>
</feature>
<evidence type="ECO:0000256" key="2">
    <source>
        <dbReference type="ARBA" id="ARBA00008873"/>
    </source>
</evidence>
<sequence length="512" mass="55117">MSSLGGHSHSHNHHGEEKEEEDCAATTTDHHAHDEHSHVVHQSRADTRVKDIALWSSSDDNDNKDEQRLSKSYGLLDHAHDTNDQVLLKLQRAALLCLTFLCVEVVGGYLAGSLAVLSDASHLCADLASFAVAIGASYLASLPKTANHTFGLKRVESLAALLSMLSLAFISIALGVEALRRIYKITMTTDGATVEVQGVLMSGIAFIGVLVNIALAFVLGEHHVHMPSDSGCGSHNHSHGHSSHEAAVSGDKNHGKESSCTAGGDDHGHSHGHSHGHEADEATPLVNKTSNNNDKEEKGGHEHVHEHHDESAKNDDHPGVPIPFLPKNINLQAAYLHVLGDLAQSVAVLIAGLLIWAFPSWTIVDPICTLLFCTIVGYSTVGVLRSSVAVLLQEVPPSVDWKSVFDAIENIPGVSDVHDLHIWSISHGIPALSVHCKAEEPELALEHIYTRCRDFGIVHATIQVQSQSGECVTCTDRICRLCQFAEERQATRTMTKTNITANNGNDNGGTMV</sequence>
<evidence type="ECO:0000256" key="5">
    <source>
        <dbReference type="ARBA" id="ARBA00022906"/>
    </source>
</evidence>
<dbReference type="GO" id="GO:0005886">
    <property type="term" value="C:plasma membrane"/>
    <property type="evidence" value="ECO:0007669"/>
    <property type="project" value="TreeGrafter"/>
</dbReference>
<dbReference type="SUPFAM" id="SSF161111">
    <property type="entry name" value="Cation efflux protein transmembrane domain-like"/>
    <property type="match status" value="1"/>
</dbReference>
<evidence type="ECO:0000256" key="3">
    <source>
        <dbReference type="ARBA" id="ARBA00022448"/>
    </source>
</evidence>
<feature type="region of interest" description="Disordered" evidence="9">
    <location>
        <begin position="1"/>
        <end position="44"/>
    </location>
</feature>
<feature type="transmembrane region" description="Helical" evidence="10">
    <location>
        <begin position="158"/>
        <end position="179"/>
    </location>
</feature>
<evidence type="ECO:0008006" key="14">
    <source>
        <dbReference type="Google" id="ProtNLM"/>
    </source>
</evidence>
<dbReference type="InterPro" id="IPR058533">
    <property type="entry name" value="Cation_efflux_TM"/>
</dbReference>
<evidence type="ECO:0000256" key="7">
    <source>
        <dbReference type="ARBA" id="ARBA00023065"/>
    </source>
</evidence>
<dbReference type="InterPro" id="IPR027470">
    <property type="entry name" value="Cation_efflux_CTD"/>
</dbReference>
<evidence type="ECO:0000259" key="11">
    <source>
        <dbReference type="Pfam" id="PF01545"/>
    </source>
</evidence>
<dbReference type="Pfam" id="PF16916">
    <property type="entry name" value="ZT_dimer"/>
    <property type="match status" value="1"/>
</dbReference>
<feature type="transmembrane region" description="Helical" evidence="10">
    <location>
        <begin position="127"/>
        <end position="146"/>
    </location>
</feature>
<feature type="compositionally biased region" description="Basic and acidic residues" evidence="9">
    <location>
        <begin position="28"/>
        <end position="44"/>
    </location>
</feature>
<dbReference type="PANTHER" id="PTHR11562">
    <property type="entry name" value="CATION EFFLUX PROTEIN/ ZINC TRANSPORTER"/>
    <property type="match status" value="1"/>
</dbReference>
<evidence type="ECO:0000256" key="8">
    <source>
        <dbReference type="ARBA" id="ARBA00023136"/>
    </source>
</evidence>
<dbReference type="PANTHER" id="PTHR11562:SF17">
    <property type="entry name" value="RE54080P-RELATED"/>
    <property type="match status" value="1"/>
</dbReference>
<feature type="transmembrane region" description="Helical" evidence="10">
    <location>
        <begin position="93"/>
        <end position="115"/>
    </location>
</feature>
<feature type="transmembrane region" description="Helical" evidence="10">
    <location>
        <begin position="334"/>
        <end position="357"/>
    </location>
</feature>
<dbReference type="InterPro" id="IPR027469">
    <property type="entry name" value="Cation_efflux_TMD_sf"/>
</dbReference>
<dbReference type="InterPro" id="IPR050681">
    <property type="entry name" value="CDF/SLC30A"/>
</dbReference>
<name>A0A7S3L9L2_9STRA</name>